<keyword evidence="1" id="KW-0449">Lipoprotein</keyword>
<name>A0ABW0K0I0_9GAMM</name>
<accession>A0ABW0K0I0</accession>
<dbReference type="PANTHER" id="PTHR38013">
    <property type="entry name" value="GLYCOPROTEIN/POLYSACCHARIDE METABOLISM"/>
    <property type="match status" value="1"/>
</dbReference>
<dbReference type="InterPro" id="IPR039366">
    <property type="entry name" value="Pilotin"/>
</dbReference>
<organism evidence="1 2">
    <name type="scientific">Rhodanobacter ginsenosidimutans</name>
    <dbReference type="NCBI Taxonomy" id="490571"/>
    <lineage>
        <taxon>Bacteria</taxon>
        <taxon>Pseudomonadati</taxon>
        <taxon>Pseudomonadota</taxon>
        <taxon>Gammaproteobacteria</taxon>
        <taxon>Lysobacterales</taxon>
        <taxon>Rhodanobacteraceae</taxon>
        <taxon>Rhodanobacter</taxon>
    </lineage>
</organism>
<dbReference type="Proteomes" id="UP001596018">
    <property type="component" value="Unassembled WGS sequence"/>
</dbReference>
<dbReference type="RefSeq" id="WP_377341727.1">
    <property type="nucleotide sequence ID" value="NZ_JALBWS010000010.1"/>
</dbReference>
<dbReference type="Pfam" id="PF09619">
    <property type="entry name" value="YscW"/>
    <property type="match status" value="1"/>
</dbReference>
<reference evidence="2" key="1">
    <citation type="journal article" date="2019" name="Int. J. Syst. Evol. Microbiol.">
        <title>The Global Catalogue of Microorganisms (GCM) 10K type strain sequencing project: providing services to taxonomists for standard genome sequencing and annotation.</title>
        <authorList>
            <consortium name="The Broad Institute Genomics Platform"/>
            <consortium name="The Broad Institute Genome Sequencing Center for Infectious Disease"/>
            <person name="Wu L."/>
            <person name="Ma J."/>
        </authorList>
    </citation>
    <scope>NUCLEOTIDE SEQUENCE [LARGE SCALE GENOMIC DNA]</scope>
    <source>
        <strain evidence="2">KACC 12822</strain>
    </source>
</reference>
<gene>
    <name evidence="1" type="ORF">ACFPK0_14405</name>
</gene>
<comment type="caution">
    <text evidence="1">The sequence shown here is derived from an EMBL/GenBank/DDBJ whole genome shotgun (WGS) entry which is preliminary data.</text>
</comment>
<protein>
    <submittedName>
        <fullName evidence="1">YbaY family lipoprotein</fullName>
    </submittedName>
</protein>
<evidence type="ECO:0000313" key="2">
    <source>
        <dbReference type="Proteomes" id="UP001596018"/>
    </source>
</evidence>
<proteinExistence type="predicted"/>
<sequence length="337" mass="35471">MSGIRTSPVDFSSRTVSAMLRVSPANDCGVTTSDRFVSVERRIRGFPMRKLVLLLTSLAALVLAGCNASPSSQQNGAGVAASGSAASDVVANVVSGTVALREPAQLSPKANLVISLVNVSSTAQTGTAPLASKTVSPATTFPQSFELTFDPAKVNPSDLYVVKAQLTDGERQYTMPLQAPVLTNGAKNEVSIQLVAEQTAAEKDLAAFNSLEQQIGGMMVKSGTKLGDGVSRGWQIFRQAGDIKFIRELVDYGDKGFTSTDFAYRDGKPWAAVQQKKASRTAKPTSTDSASWAENGTLVLKLHEADGKTETLDSDTASSLHQQAVNILSLATGGKNK</sequence>
<dbReference type="EMBL" id="JBHSMM010000004">
    <property type="protein sequence ID" value="MFC5441216.1"/>
    <property type="molecule type" value="Genomic_DNA"/>
</dbReference>
<dbReference type="PANTHER" id="PTHR38013:SF1">
    <property type="entry name" value="GLYCOPROTEIN_POLYSACCHARIDE METABOLISM"/>
    <property type="match status" value="1"/>
</dbReference>
<evidence type="ECO:0000313" key="1">
    <source>
        <dbReference type="EMBL" id="MFC5441216.1"/>
    </source>
</evidence>
<keyword evidence="2" id="KW-1185">Reference proteome</keyword>
<dbReference type="InterPro" id="IPR053196">
    <property type="entry name" value="Lipoprotein_YbaY-like"/>
</dbReference>